<gene>
    <name evidence="1" type="ORF">A3F28_02235</name>
</gene>
<dbReference type="SUPFAM" id="SSF56784">
    <property type="entry name" value="HAD-like"/>
    <property type="match status" value="1"/>
</dbReference>
<dbReference type="PANTHER" id="PTHR18901">
    <property type="entry name" value="2-DEOXYGLUCOSE-6-PHOSPHATE PHOSPHATASE 2"/>
    <property type="match status" value="1"/>
</dbReference>
<dbReference type="InterPro" id="IPR023214">
    <property type="entry name" value="HAD_sf"/>
</dbReference>
<sequence length="217" mass="23618">MRVGAAIFDMDGLLVDTEAHWHASKISMLGRRGIDPAVAGSSDTIGMRIDQSLGVYKIKYGWKEPVEDLVEEWLSLVRPLFRSSLAMMPGARRLLDHFGALNVPCALASGSPHELIGMVLDRFDLRPTFGAVVSGYDVKDGKPAPDIFLEAARRLEQVPERCVVFEDAKNGLLAAKAAGMTAVMVPGRYSADDGGLSDLKLLRLDDFLKHHELAATS</sequence>
<dbReference type="AlphaFoldDB" id="A0A1F7UKU2"/>
<proteinExistence type="predicted"/>
<dbReference type="InterPro" id="IPR006439">
    <property type="entry name" value="HAD-SF_hydro_IA"/>
</dbReference>
<dbReference type="Gene3D" id="1.10.150.240">
    <property type="entry name" value="Putative phosphatase, domain 2"/>
    <property type="match status" value="1"/>
</dbReference>
<dbReference type="Proteomes" id="UP000176598">
    <property type="component" value="Unassembled WGS sequence"/>
</dbReference>
<dbReference type="NCBIfam" id="TIGR01509">
    <property type="entry name" value="HAD-SF-IA-v3"/>
    <property type="match status" value="1"/>
</dbReference>
<reference evidence="1 2" key="1">
    <citation type="journal article" date="2016" name="Nat. Commun.">
        <title>Thousands of microbial genomes shed light on interconnected biogeochemical processes in an aquifer system.</title>
        <authorList>
            <person name="Anantharaman K."/>
            <person name="Brown C.T."/>
            <person name="Hug L.A."/>
            <person name="Sharon I."/>
            <person name="Castelle C.J."/>
            <person name="Probst A.J."/>
            <person name="Thomas B.C."/>
            <person name="Singh A."/>
            <person name="Wilkins M.J."/>
            <person name="Karaoz U."/>
            <person name="Brodie E.L."/>
            <person name="Williams K.H."/>
            <person name="Hubbard S.S."/>
            <person name="Banfield J.F."/>
        </authorList>
    </citation>
    <scope>NUCLEOTIDE SEQUENCE [LARGE SCALE GENOMIC DNA]</scope>
</reference>
<dbReference type="Pfam" id="PF00702">
    <property type="entry name" value="Hydrolase"/>
    <property type="match status" value="1"/>
</dbReference>
<dbReference type="EMBL" id="MGEG01000025">
    <property type="protein sequence ID" value="OGL78902.1"/>
    <property type="molecule type" value="Genomic_DNA"/>
</dbReference>
<organism evidence="1 2">
    <name type="scientific">Candidatus Uhrbacteria bacterium RIFCSPHIGHO2_12_FULL_57_11</name>
    <dbReference type="NCBI Taxonomy" id="1802398"/>
    <lineage>
        <taxon>Bacteria</taxon>
        <taxon>Candidatus Uhriibacteriota</taxon>
    </lineage>
</organism>
<dbReference type="InterPro" id="IPR023198">
    <property type="entry name" value="PGP-like_dom2"/>
</dbReference>
<accession>A0A1F7UKU2</accession>
<dbReference type="PANTHER" id="PTHR18901:SF38">
    <property type="entry name" value="PSEUDOURIDINE-5'-PHOSPHATASE"/>
    <property type="match status" value="1"/>
</dbReference>
<dbReference type="Gene3D" id="3.40.50.1000">
    <property type="entry name" value="HAD superfamily/HAD-like"/>
    <property type="match status" value="1"/>
</dbReference>
<evidence type="ECO:0000313" key="1">
    <source>
        <dbReference type="EMBL" id="OGL78902.1"/>
    </source>
</evidence>
<comment type="caution">
    <text evidence="1">The sequence shown here is derived from an EMBL/GenBank/DDBJ whole genome shotgun (WGS) entry which is preliminary data.</text>
</comment>
<name>A0A1F7UKU2_9BACT</name>
<protein>
    <recommendedName>
        <fullName evidence="3">HAD family hydrolase</fullName>
    </recommendedName>
</protein>
<dbReference type="InterPro" id="IPR036412">
    <property type="entry name" value="HAD-like_sf"/>
</dbReference>
<evidence type="ECO:0008006" key="3">
    <source>
        <dbReference type="Google" id="ProtNLM"/>
    </source>
</evidence>
<dbReference type="SFLD" id="SFLDS00003">
    <property type="entry name" value="Haloacid_Dehalogenase"/>
    <property type="match status" value="1"/>
</dbReference>
<dbReference type="SFLD" id="SFLDG01129">
    <property type="entry name" value="C1.5:_HAD__Beta-PGM__Phosphata"/>
    <property type="match status" value="1"/>
</dbReference>
<evidence type="ECO:0000313" key="2">
    <source>
        <dbReference type="Proteomes" id="UP000176598"/>
    </source>
</evidence>